<proteinExistence type="predicted"/>
<dbReference type="AlphaFoldDB" id="A0A381TMN3"/>
<reference evidence="1" key="1">
    <citation type="submission" date="2018-05" db="EMBL/GenBank/DDBJ databases">
        <authorList>
            <person name="Lanie J.A."/>
            <person name="Ng W.-L."/>
            <person name="Kazmierczak K.M."/>
            <person name="Andrzejewski T.M."/>
            <person name="Davidsen T.M."/>
            <person name="Wayne K.J."/>
            <person name="Tettelin H."/>
            <person name="Glass J.I."/>
            <person name="Rusch D."/>
            <person name="Podicherti R."/>
            <person name="Tsui H.-C.T."/>
            <person name="Winkler M.E."/>
        </authorList>
    </citation>
    <scope>NUCLEOTIDE SEQUENCE</scope>
</reference>
<protein>
    <submittedName>
        <fullName evidence="1">Uncharacterized protein</fullName>
    </submittedName>
</protein>
<sequence length="28" mass="3366">MILNQVTIRKIMHGESMENENFPCMYVH</sequence>
<evidence type="ECO:0000313" key="1">
    <source>
        <dbReference type="EMBL" id="SVA17336.1"/>
    </source>
</evidence>
<organism evidence="1">
    <name type="scientific">marine metagenome</name>
    <dbReference type="NCBI Taxonomy" id="408172"/>
    <lineage>
        <taxon>unclassified sequences</taxon>
        <taxon>metagenomes</taxon>
        <taxon>ecological metagenomes</taxon>
    </lineage>
</organism>
<accession>A0A381TMN3</accession>
<dbReference type="EMBL" id="UINC01004855">
    <property type="protein sequence ID" value="SVA17336.1"/>
    <property type="molecule type" value="Genomic_DNA"/>
</dbReference>
<name>A0A381TMN3_9ZZZZ</name>
<gene>
    <name evidence="1" type="ORF">METZ01_LOCUS70190</name>
</gene>